<dbReference type="AlphaFoldDB" id="A0A7S1FHQ6"/>
<dbReference type="SUPFAM" id="SSF47473">
    <property type="entry name" value="EF-hand"/>
    <property type="match status" value="1"/>
</dbReference>
<organism evidence="2">
    <name type="scientific">Noctiluca scintillans</name>
    <name type="common">Sea sparkle</name>
    <name type="synonym">Red tide dinoflagellate</name>
    <dbReference type="NCBI Taxonomy" id="2966"/>
    <lineage>
        <taxon>Eukaryota</taxon>
        <taxon>Sar</taxon>
        <taxon>Alveolata</taxon>
        <taxon>Dinophyceae</taxon>
        <taxon>Noctilucales</taxon>
        <taxon>Noctilucaceae</taxon>
        <taxon>Noctiluca</taxon>
    </lineage>
</organism>
<feature type="domain" description="EF-hand" evidence="1">
    <location>
        <begin position="216"/>
        <end position="251"/>
    </location>
</feature>
<dbReference type="EMBL" id="HBFQ01061430">
    <property type="protein sequence ID" value="CAD8869211.1"/>
    <property type="molecule type" value="Transcribed_RNA"/>
</dbReference>
<dbReference type="InterPro" id="IPR002048">
    <property type="entry name" value="EF_hand_dom"/>
</dbReference>
<feature type="domain" description="EF-hand" evidence="1">
    <location>
        <begin position="108"/>
        <end position="138"/>
    </location>
</feature>
<reference evidence="2" key="1">
    <citation type="submission" date="2021-01" db="EMBL/GenBank/DDBJ databases">
        <authorList>
            <person name="Corre E."/>
            <person name="Pelletier E."/>
            <person name="Niang G."/>
            <person name="Scheremetjew M."/>
            <person name="Finn R."/>
            <person name="Kale V."/>
            <person name="Holt S."/>
            <person name="Cochrane G."/>
            <person name="Meng A."/>
            <person name="Brown T."/>
            <person name="Cohen L."/>
        </authorList>
    </citation>
    <scope>NUCLEOTIDE SEQUENCE</scope>
</reference>
<sequence length="280" mass="31829">MGSGASSRKLFSFPRGPETTAVRIFEAPQKAKHERMEDIKTRSTSHLSLHSVEGRHTFPTRTAKSKLSEDVWNKLEELFKMMDVDGSNSVTRDEARKFFKGAFGKLSAEAMFNEVDVDLSGVITSEEFVNFWIQVKAAGYEESDMLDEIDELIAGGTWVDWNDGRNTSAPNTRPFPKRPLLCKLSSTAWQRCKELFLKMDPQGTNVITWEMAEAFFNHTGAEAMFKEVDVEKQGVITAKQFMDFWVQVKARGCKDKDILEKLQSLSEGHSWILWQDGRAL</sequence>
<accession>A0A7S1FHQ6</accession>
<dbReference type="GO" id="GO:0005509">
    <property type="term" value="F:calcium ion binding"/>
    <property type="evidence" value="ECO:0007669"/>
    <property type="project" value="InterPro"/>
</dbReference>
<dbReference type="PROSITE" id="PS50222">
    <property type="entry name" value="EF_HAND_2"/>
    <property type="match status" value="3"/>
</dbReference>
<gene>
    <name evidence="2" type="ORF">NSCI0253_LOCUS43567</name>
</gene>
<feature type="domain" description="EF-hand" evidence="1">
    <location>
        <begin position="70"/>
        <end position="105"/>
    </location>
</feature>
<dbReference type="CDD" id="cd00051">
    <property type="entry name" value="EFh"/>
    <property type="match status" value="1"/>
</dbReference>
<dbReference type="Gene3D" id="1.10.238.10">
    <property type="entry name" value="EF-hand"/>
    <property type="match status" value="2"/>
</dbReference>
<dbReference type="SMART" id="SM00054">
    <property type="entry name" value="EFh"/>
    <property type="match status" value="3"/>
</dbReference>
<evidence type="ECO:0000313" key="2">
    <source>
        <dbReference type="EMBL" id="CAD8869211.1"/>
    </source>
</evidence>
<dbReference type="Pfam" id="PF13499">
    <property type="entry name" value="EF-hand_7"/>
    <property type="match status" value="1"/>
</dbReference>
<evidence type="ECO:0000259" key="1">
    <source>
        <dbReference type="PROSITE" id="PS50222"/>
    </source>
</evidence>
<proteinExistence type="predicted"/>
<protein>
    <recommendedName>
        <fullName evidence="1">EF-hand domain-containing protein</fullName>
    </recommendedName>
</protein>
<dbReference type="InterPro" id="IPR011992">
    <property type="entry name" value="EF-hand-dom_pair"/>
</dbReference>
<name>A0A7S1FHQ6_NOCSC</name>